<protein>
    <submittedName>
        <fullName evidence="3">2OG-Fe(II) oxygenase</fullName>
    </submittedName>
</protein>
<evidence type="ECO:0000313" key="3">
    <source>
        <dbReference type="EMBL" id="MFC3105945.1"/>
    </source>
</evidence>
<evidence type="ECO:0000256" key="1">
    <source>
        <dbReference type="RuleBase" id="RU003682"/>
    </source>
</evidence>
<keyword evidence="4" id="KW-1185">Reference proteome</keyword>
<reference evidence="4" key="1">
    <citation type="journal article" date="2019" name="Int. J. Syst. Evol. Microbiol.">
        <title>The Global Catalogue of Microorganisms (GCM) 10K type strain sequencing project: providing services to taxonomists for standard genome sequencing and annotation.</title>
        <authorList>
            <consortium name="The Broad Institute Genomics Platform"/>
            <consortium name="The Broad Institute Genome Sequencing Center for Infectious Disease"/>
            <person name="Wu L."/>
            <person name="Ma J."/>
        </authorList>
    </citation>
    <scope>NUCLEOTIDE SEQUENCE [LARGE SCALE GENOMIC DNA]</scope>
    <source>
        <strain evidence="4">KCTC 52640</strain>
    </source>
</reference>
<evidence type="ECO:0000313" key="4">
    <source>
        <dbReference type="Proteomes" id="UP001595462"/>
    </source>
</evidence>
<sequence length="253" mass="28974">MSTATLEPETQGHATAPDTVFLSRLDTPGLKQRFQADNEFLFLDTFLPAPISEAFAARIPELKDAVHRNFIPKHKKGGSVSRYTLDELAPEIPALYRDPTFIAWLEKLTGESLQVCPDSDPHAYALYFYTEPGDHIGWHFDTSYYAGKRYTLLLGVIDDSSSQLEFELFRNDASRDSVKDARNLRPGAMCFFNGDEVWHRITPLGENETRISLTFEYVTDPHMSRWRRFVSNMKDSIAYFGFKQVFTQALGRR</sequence>
<dbReference type="InterPro" id="IPR056470">
    <property type="entry name" value="BesD/HalB-like"/>
</dbReference>
<keyword evidence="1" id="KW-0560">Oxidoreductase</keyword>
<dbReference type="InterPro" id="IPR005123">
    <property type="entry name" value="Oxoglu/Fe-dep_dioxygenase_dom"/>
</dbReference>
<comment type="similarity">
    <text evidence="1">Belongs to the iron/ascorbate-dependent oxidoreductase family.</text>
</comment>
<dbReference type="RefSeq" id="WP_380691499.1">
    <property type="nucleotide sequence ID" value="NZ_JBHRSS010000009.1"/>
</dbReference>
<dbReference type="EMBL" id="JBHRSS010000009">
    <property type="protein sequence ID" value="MFC3105945.1"/>
    <property type="molecule type" value="Genomic_DNA"/>
</dbReference>
<evidence type="ECO:0000259" key="2">
    <source>
        <dbReference type="PROSITE" id="PS51471"/>
    </source>
</evidence>
<accession>A0ABV7EX89</accession>
<comment type="caution">
    <text evidence="3">The sequence shown here is derived from an EMBL/GenBank/DDBJ whole genome shotgun (WGS) entry which is preliminary data.</text>
</comment>
<name>A0ABV7EX89_9GAMM</name>
<gene>
    <name evidence="3" type="ORF">ACFOSU_18915</name>
</gene>
<keyword evidence="1" id="KW-0408">Iron</keyword>
<keyword evidence="1" id="KW-0479">Metal-binding</keyword>
<proteinExistence type="inferred from homology"/>
<dbReference type="Proteomes" id="UP001595462">
    <property type="component" value="Unassembled WGS sequence"/>
</dbReference>
<dbReference type="Pfam" id="PF23169">
    <property type="entry name" value="HalD"/>
    <property type="match status" value="1"/>
</dbReference>
<organism evidence="3 4">
    <name type="scientific">Salinisphaera aquimarina</name>
    <dbReference type="NCBI Taxonomy" id="2094031"/>
    <lineage>
        <taxon>Bacteria</taxon>
        <taxon>Pseudomonadati</taxon>
        <taxon>Pseudomonadota</taxon>
        <taxon>Gammaproteobacteria</taxon>
        <taxon>Salinisphaerales</taxon>
        <taxon>Salinisphaeraceae</taxon>
        <taxon>Salinisphaera</taxon>
    </lineage>
</organism>
<dbReference type="PROSITE" id="PS51471">
    <property type="entry name" value="FE2OG_OXY"/>
    <property type="match status" value="1"/>
</dbReference>
<dbReference type="Gene3D" id="2.60.120.620">
    <property type="entry name" value="q2cbj1_9rhob like domain"/>
    <property type="match status" value="1"/>
</dbReference>
<feature type="domain" description="Fe2OG dioxygenase" evidence="2">
    <location>
        <begin position="120"/>
        <end position="219"/>
    </location>
</feature>
<dbReference type="SUPFAM" id="SSF51197">
    <property type="entry name" value="Clavaminate synthase-like"/>
    <property type="match status" value="1"/>
</dbReference>